<dbReference type="EMBL" id="JACBYR010000002">
    <property type="protein sequence ID" value="NYE85532.1"/>
    <property type="molecule type" value="Genomic_DNA"/>
</dbReference>
<dbReference type="Pfam" id="PF03928">
    <property type="entry name" value="HbpS-like"/>
    <property type="match status" value="1"/>
</dbReference>
<dbReference type="Gene3D" id="3.30.450.150">
    <property type="entry name" value="Haem-degrading domain"/>
    <property type="match status" value="1"/>
</dbReference>
<dbReference type="PANTHER" id="PTHR34309">
    <property type="entry name" value="SLR1406 PROTEIN"/>
    <property type="match status" value="1"/>
</dbReference>
<dbReference type="InterPro" id="IPR005624">
    <property type="entry name" value="PduO/GlcC-like"/>
</dbReference>
<dbReference type="SUPFAM" id="SSF143744">
    <property type="entry name" value="GlcG-like"/>
    <property type="match status" value="1"/>
</dbReference>
<comment type="caution">
    <text evidence="1">The sequence shown here is derived from an EMBL/GenBank/DDBJ whole genome shotgun (WGS) entry which is preliminary data.</text>
</comment>
<proteinExistence type="predicted"/>
<dbReference type="PANTHER" id="PTHR34309:SF10">
    <property type="entry name" value="SLR1406 PROTEIN"/>
    <property type="match status" value="1"/>
</dbReference>
<evidence type="ECO:0000313" key="1">
    <source>
        <dbReference type="EMBL" id="NYE85532.1"/>
    </source>
</evidence>
<dbReference type="InterPro" id="IPR038084">
    <property type="entry name" value="PduO/GlcC-like_sf"/>
</dbReference>
<protein>
    <submittedName>
        <fullName evidence="1">Uncharacterized protein GlcG (DUF336 family)</fullName>
    </submittedName>
</protein>
<keyword evidence="2" id="KW-1185">Reference proteome</keyword>
<accession>A0A7Y9LP59</accession>
<reference evidence="1 2" key="1">
    <citation type="submission" date="2020-07" db="EMBL/GenBank/DDBJ databases">
        <title>Genomic Encyclopedia of Type Strains, Phase IV (KMG-V): Genome sequencing to study the core and pangenomes of soil and plant-associated prokaryotes.</title>
        <authorList>
            <person name="Whitman W."/>
        </authorList>
    </citation>
    <scope>NUCLEOTIDE SEQUENCE [LARGE SCALE GENOMIC DNA]</scope>
    <source>
        <strain evidence="1 2">SAS40</strain>
    </source>
</reference>
<name>A0A7Y9LP59_9BURK</name>
<gene>
    <name evidence="1" type="ORF">FHW18_004839</name>
</gene>
<organism evidence="1 2">
    <name type="scientific">Pigmentiphaga litoralis</name>
    <dbReference type="NCBI Taxonomy" id="516702"/>
    <lineage>
        <taxon>Bacteria</taxon>
        <taxon>Pseudomonadati</taxon>
        <taxon>Pseudomonadota</taxon>
        <taxon>Betaproteobacteria</taxon>
        <taxon>Burkholderiales</taxon>
        <taxon>Alcaligenaceae</taxon>
        <taxon>Pigmentiphaga</taxon>
    </lineage>
</organism>
<evidence type="ECO:0000313" key="2">
    <source>
        <dbReference type="Proteomes" id="UP000542125"/>
    </source>
</evidence>
<dbReference type="Proteomes" id="UP000542125">
    <property type="component" value="Unassembled WGS sequence"/>
</dbReference>
<dbReference type="RefSeq" id="WP_179589537.1">
    <property type="nucleotide sequence ID" value="NZ_JACBYR010000002.1"/>
</dbReference>
<dbReference type="InterPro" id="IPR052517">
    <property type="entry name" value="GlcG_carb_metab_protein"/>
</dbReference>
<sequence>MTRLTLDQANQIITAALQQSAASGYKPMAVVVLDDAGHLKAAQRQDGASMFRIDVATGKAWAAVGMDASSRTLAQRAKDNPNFFVTLASTAQGRFLPQTGAVLIRDADGAILGAVGASGGTGDEDEAICIAGVHAAGLVHG</sequence>
<dbReference type="AlphaFoldDB" id="A0A7Y9LP59"/>